<feature type="transmembrane region" description="Helical" evidence="6">
    <location>
        <begin position="27"/>
        <end position="47"/>
    </location>
</feature>
<feature type="transmembrane region" description="Helical" evidence="6">
    <location>
        <begin position="53"/>
        <end position="73"/>
    </location>
</feature>
<dbReference type="PANTHER" id="PTHR30509">
    <property type="entry name" value="P-HYDROXYBENZOIC ACID EFFLUX PUMP SUBUNIT-RELATED"/>
    <property type="match status" value="1"/>
</dbReference>
<gene>
    <name evidence="7" type="ORF">BZK42_01795</name>
</gene>
<evidence type="ECO:0008006" key="9">
    <source>
        <dbReference type="Google" id="ProtNLM"/>
    </source>
</evidence>
<comment type="caution">
    <text evidence="7">The sequence shown here is derived from an EMBL/GenBank/DDBJ whole genome shotgun (WGS) entry which is preliminary data.</text>
</comment>
<dbReference type="PANTHER" id="PTHR30509:SF42">
    <property type="entry name" value="INNER MEMBRANE PROTEIN YEEA"/>
    <property type="match status" value="1"/>
</dbReference>
<dbReference type="RefSeq" id="WP_080858655.1">
    <property type="nucleotide sequence ID" value="NZ_CP077405.1"/>
</dbReference>
<dbReference type="InterPro" id="IPR006726">
    <property type="entry name" value="PHBA_efflux_AaeB/fusaric-R"/>
</dbReference>
<organism evidence="7 8">
    <name type="scientific">Citrobacter braakii</name>
    <dbReference type="NCBI Taxonomy" id="57706"/>
    <lineage>
        <taxon>Bacteria</taxon>
        <taxon>Pseudomonadati</taxon>
        <taxon>Pseudomonadota</taxon>
        <taxon>Gammaproteobacteria</taxon>
        <taxon>Enterobacterales</taxon>
        <taxon>Enterobacteriaceae</taxon>
        <taxon>Citrobacter</taxon>
        <taxon>Citrobacter freundii complex</taxon>
    </lineage>
</organism>
<dbReference type="AlphaFoldDB" id="A0A1V8P4K5"/>
<dbReference type="EMBL" id="NAEW01000001">
    <property type="protein sequence ID" value="OQM43642.1"/>
    <property type="molecule type" value="Genomic_DNA"/>
</dbReference>
<evidence type="ECO:0000313" key="8">
    <source>
        <dbReference type="Proteomes" id="UP000192573"/>
    </source>
</evidence>
<dbReference type="Proteomes" id="UP000192573">
    <property type="component" value="Unassembled WGS sequence"/>
</dbReference>
<protein>
    <recommendedName>
        <fullName evidence="9">FUSC family protein</fullName>
    </recommendedName>
</protein>
<evidence type="ECO:0000256" key="5">
    <source>
        <dbReference type="ARBA" id="ARBA00023136"/>
    </source>
</evidence>
<dbReference type="GO" id="GO:0005886">
    <property type="term" value="C:plasma membrane"/>
    <property type="evidence" value="ECO:0007669"/>
    <property type="project" value="UniProtKB-SubCell"/>
</dbReference>
<comment type="subcellular location">
    <subcellularLocation>
        <location evidence="1">Cell membrane</location>
        <topology evidence="1">Multi-pass membrane protein</topology>
    </subcellularLocation>
</comment>
<keyword evidence="4 6" id="KW-1133">Transmembrane helix</keyword>
<accession>A0A1V8P4K5</accession>
<evidence type="ECO:0000256" key="2">
    <source>
        <dbReference type="ARBA" id="ARBA00022475"/>
    </source>
</evidence>
<feature type="transmembrane region" description="Helical" evidence="6">
    <location>
        <begin position="125"/>
        <end position="142"/>
    </location>
</feature>
<dbReference type="Pfam" id="PF04632">
    <property type="entry name" value="FUSC"/>
    <property type="match status" value="1"/>
</dbReference>
<feature type="transmembrane region" description="Helical" evidence="6">
    <location>
        <begin position="102"/>
        <end position="120"/>
    </location>
</feature>
<evidence type="ECO:0000256" key="4">
    <source>
        <dbReference type="ARBA" id="ARBA00022989"/>
    </source>
</evidence>
<sequence length="361" mass="40228">MKNNIFSIERNKPISPLELKIYRNYRVVHGIRIALAFVITFLLIRMLNLPDHSWPLITLVVVMGPISYMGNVIPRALERMAGTVGGAILGIIALHIEMYSLTMMMLWCGCAAFLCGFLAMSKRPYAALLIGITLAVVSSAPAGDLQTALWRSTNIIIGCILAMLFTSIFPQRAFINWRIQLADFLSDYLKITTAGVSRNVLAPPRMTKLQTRALNNVVKMRSLITPVNKETKIAKSLLEDIQSITRDMIAAQKFQINAHWASRGSRFLILNTHTLSDMEQMTRSTLNTLAHALHEGNPTPIASNSEHLLEITKELHCLLLANEGEEIIESAVHGYVWLSIQLAIQLEALSTLITKALKENN</sequence>
<reference evidence="7 8" key="1">
    <citation type="submission" date="2017-03" db="EMBL/GenBank/DDBJ databases">
        <authorList>
            <person name="Afonso C.L."/>
            <person name="Miller P.J."/>
            <person name="Scott M.A."/>
            <person name="Spackman E."/>
            <person name="Goraichik I."/>
            <person name="Dimitrov K.M."/>
            <person name="Suarez D.L."/>
            <person name="Swayne D.E."/>
        </authorList>
    </citation>
    <scope>NUCLEOTIDE SEQUENCE [LARGE SCALE GENOMIC DNA]</scope>
    <source>
        <strain evidence="7 8">ATCC 51113</strain>
    </source>
</reference>
<dbReference type="GO" id="GO:0022857">
    <property type="term" value="F:transmembrane transporter activity"/>
    <property type="evidence" value="ECO:0007669"/>
    <property type="project" value="InterPro"/>
</dbReference>
<keyword evidence="2" id="KW-1003">Cell membrane</keyword>
<evidence type="ECO:0000256" key="3">
    <source>
        <dbReference type="ARBA" id="ARBA00022692"/>
    </source>
</evidence>
<feature type="transmembrane region" description="Helical" evidence="6">
    <location>
        <begin position="80"/>
        <end position="96"/>
    </location>
</feature>
<evidence type="ECO:0000313" key="7">
    <source>
        <dbReference type="EMBL" id="OQM43642.1"/>
    </source>
</evidence>
<proteinExistence type="predicted"/>
<feature type="transmembrane region" description="Helical" evidence="6">
    <location>
        <begin position="148"/>
        <end position="169"/>
    </location>
</feature>
<name>A0A1V8P4K5_CITBR</name>
<evidence type="ECO:0000256" key="6">
    <source>
        <dbReference type="SAM" id="Phobius"/>
    </source>
</evidence>
<evidence type="ECO:0000256" key="1">
    <source>
        <dbReference type="ARBA" id="ARBA00004651"/>
    </source>
</evidence>
<keyword evidence="3 6" id="KW-0812">Transmembrane</keyword>
<keyword evidence="5 6" id="KW-0472">Membrane</keyword>